<dbReference type="Proteomes" id="UP000265566">
    <property type="component" value="Chromosome 6"/>
</dbReference>
<accession>A0A396HIT6</accession>
<comment type="caution">
    <text evidence="1">The sequence shown here is derived from an EMBL/GenBank/DDBJ whole genome shotgun (WGS) entry which is preliminary data.</text>
</comment>
<gene>
    <name evidence="1" type="ORF">MtrunA17_Chr6g0481371</name>
</gene>
<dbReference type="EMBL" id="PSQE01000006">
    <property type="protein sequence ID" value="RHN52513.1"/>
    <property type="molecule type" value="Genomic_DNA"/>
</dbReference>
<protein>
    <submittedName>
        <fullName evidence="1">Uncharacterized protein</fullName>
    </submittedName>
</protein>
<reference evidence="1" key="1">
    <citation type="journal article" date="2018" name="Nat. Plants">
        <title>Whole-genome landscape of Medicago truncatula symbiotic genes.</title>
        <authorList>
            <person name="Pecrix Y."/>
            <person name="Gamas P."/>
            <person name="Carrere S."/>
        </authorList>
    </citation>
    <scope>NUCLEOTIDE SEQUENCE</scope>
    <source>
        <tissue evidence="1">Leaves</tissue>
    </source>
</reference>
<organism evidence="1">
    <name type="scientific">Medicago truncatula</name>
    <name type="common">Barrel medic</name>
    <name type="synonym">Medicago tribuloides</name>
    <dbReference type="NCBI Taxonomy" id="3880"/>
    <lineage>
        <taxon>Eukaryota</taxon>
        <taxon>Viridiplantae</taxon>
        <taxon>Streptophyta</taxon>
        <taxon>Embryophyta</taxon>
        <taxon>Tracheophyta</taxon>
        <taxon>Spermatophyta</taxon>
        <taxon>Magnoliopsida</taxon>
        <taxon>eudicotyledons</taxon>
        <taxon>Gunneridae</taxon>
        <taxon>Pentapetalae</taxon>
        <taxon>rosids</taxon>
        <taxon>fabids</taxon>
        <taxon>Fabales</taxon>
        <taxon>Fabaceae</taxon>
        <taxon>Papilionoideae</taxon>
        <taxon>50 kb inversion clade</taxon>
        <taxon>NPAAA clade</taxon>
        <taxon>Hologalegina</taxon>
        <taxon>IRL clade</taxon>
        <taxon>Trifolieae</taxon>
        <taxon>Medicago</taxon>
    </lineage>
</organism>
<sequence>MHMDDNFLSYYNIIRYTFFFFYQQKLISSFHSSHNLECKMESNQRLGDELVILTP</sequence>
<dbReference type="Gramene" id="rna37201">
    <property type="protein sequence ID" value="RHN52513.1"/>
    <property type="gene ID" value="gene37201"/>
</dbReference>
<name>A0A396HIT6_MEDTR</name>
<evidence type="ECO:0000313" key="1">
    <source>
        <dbReference type="EMBL" id="RHN52513.1"/>
    </source>
</evidence>
<proteinExistence type="predicted"/>
<dbReference type="AlphaFoldDB" id="A0A396HIT6"/>